<keyword evidence="3" id="KW-1185">Reference proteome</keyword>
<dbReference type="CDD" id="cd00060">
    <property type="entry name" value="FHA"/>
    <property type="match status" value="1"/>
</dbReference>
<dbReference type="Gene3D" id="2.60.200.20">
    <property type="match status" value="1"/>
</dbReference>
<feature type="domain" description="FHA" evidence="1">
    <location>
        <begin position="13"/>
        <end position="63"/>
    </location>
</feature>
<comment type="caution">
    <text evidence="2">The sequence shown here is derived from an EMBL/GenBank/DDBJ whole genome shotgun (WGS) entry which is preliminary data.</text>
</comment>
<dbReference type="InterPro" id="IPR000253">
    <property type="entry name" value="FHA_dom"/>
</dbReference>
<dbReference type="InterPro" id="IPR008984">
    <property type="entry name" value="SMAD_FHA_dom_sf"/>
</dbReference>
<dbReference type="SUPFAM" id="SSF49879">
    <property type="entry name" value="SMAD/FHA domain"/>
    <property type="match status" value="1"/>
</dbReference>
<evidence type="ECO:0000259" key="1">
    <source>
        <dbReference type="PROSITE" id="PS50006"/>
    </source>
</evidence>
<dbReference type="AlphaFoldDB" id="A0A4R5DA35"/>
<name>A0A4R5DA35_9BACT</name>
<evidence type="ECO:0000313" key="3">
    <source>
        <dbReference type="Proteomes" id="UP000294850"/>
    </source>
</evidence>
<dbReference type="RefSeq" id="WP_131962953.1">
    <property type="nucleotide sequence ID" value="NZ_SMFL01000027.1"/>
</dbReference>
<dbReference type="PROSITE" id="PS50006">
    <property type="entry name" value="FHA_DOMAIN"/>
    <property type="match status" value="1"/>
</dbReference>
<proteinExistence type="predicted"/>
<sequence>MKNEQPLLELERIKIGRHEENDVVLSPTDIGRFHAVITVCGPNNYLIQDLESKHGTFVNEGRIRSKLICAEDEIRLASHTVLAKDLLIIAKVIEGEKPKRDPDDFTEEFAIMNEFYEQYLIFKAEEINIQNAIKKMNDNLRLGGALSAPTLAALTLLLGGAPAVAAMSACGLGMLIPAIGSRFLGENEKLSQPRLHFANNWKCPRCGDKTMLLGKSWQVLAKQKKCTRCNAVWVK</sequence>
<accession>A0A4R5DA35</accession>
<dbReference type="EMBL" id="SMFL01000027">
    <property type="protein sequence ID" value="TDE08304.1"/>
    <property type="molecule type" value="Genomic_DNA"/>
</dbReference>
<dbReference type="Pfam" id="PF00498">
    <property type="entry name" value="FHA"/>
    <property type="match status" value="1"/>
</dbReference>
<dbReference type="Proteomes" id="UP000294850">
    <property type="component" value="Unassembled WGS sequence"/>
</dbReference>
<gene>
    <name evidence="2" type="ORF">E0F88_32915</name>
</gene>
<organism evidence="2 3">
    <name type="scientific">Dyadobacter psychrotolerans</name>
    <dbReference type="NCBI Taxonomy" id="2541721"/>
    <lineage>
        <taxon>Bacteria</taxon>
        <taxon>Pseudomonadati</taxon>
        <taxon>Bacteroidota</taxon>
        <taxon>Cytophagia</taxon>
        <taxon>Cytophagales</taxon>
        <taxon>Spirosomataceae</taxon>
        <taxon>Dyadobacter</taxon>
    </lineage>
</organism>
<dbReference type="OrthoDB" id="9816434at2"/>
<dbReference type="SMART" id="SM00240">
    <property type="entry name" value="FHA"/>
    <property type="match status" value="1"/>
</dbReference>
<reference evidence="2 3" key="1">
    <citation type="submission" date="2019-03" db="EMBL/GenBank/DDBJ databases">
        <title>Dyadobacter AR-3-6 sp. nov., isolated from arctic soil.</title>
        <authorList>
            <person name="Chaudhary D.K."/>
        </authorList>
    </citation>
    <scope>NUCLEOTIDE SEQUENCE [LARGE SCALE GENOMIC DNA]</scope>
    <source>
        <strain evidence="2 3">AR-3-6</strain>
    </source>
</reference>
<protein>
    <submittedName>
        <fullName evidence="2">FHA domain-containing protein</fullName>
    </submittedName>
</protein>
<evidence type="ECO:0000313" key="2">
    <source>
        <dbReference type="EMBL" id="TDE08304.1"/>
    </source>
</evidence>